<evidence type="ECO:0000256" key="8">
    <source>
        <dbReference type="HAMAP-Rule" id="MF_01521"/>
    </source>
</evidence>
<feature type="transmembrane region" description="Helical" evidence="8">
    <location>
        <begin position="137"/>
        <end position="156"/>
    </location>
</feature>
<keyword evidence="6 8" id="KW-0472">Membrane</keyword>
<proteinExistence type="inferred from homology"/>
<dbReference type="AlphaFoldDB" id="A0A0K8J4A6"/>
<dbReference type="GO" id="GO:0005384">
    <property type="term" value="F:manganese ion transmembrane transporter activity"/>
    <property type="evidence" value="ECO:0007669"/>
    <property type="project" value="UniProtKB-UniRule"/>
</dbReference>
<dbReference type="InterPro" id="IPR003810">
    <property type="entry name" value="Mntp/YtaF"/>
</dbReference>
<name>A0A0K8J4A6_9FIRM</name>
<keyword evidence="1 8" id="KW-0813">Transport</keyword>
<evidence type="ECO:0000256" key="4">
    <source>
        <dbReference type="ARBA" id="ARBA00022989"/>
    </source>
</evidence>
<dbReference type="EMBL" id="LN879430">
    <property type="protein sequence ID" value="CUH92317.1"/>
    <property type="molecule type" value="Genomic_DNA"/>
</dbReference>
<dbReference type="InterPro" id="IPR022929">
    <property type="entry name" value="Put_MntP"/>
</dbReference>
<evidence type="ECO:0000256" key="3">
    <source>
        <dbReference type="ARBA" id="ARBA00022692"/>
    </source>
</evidence>
<dbReference type="HAMAP" id="MF_01521">
    <property type="entry name" value="MntP_pump"/>
    <property type="match status" value="1"/>
</dbReference>
<keyword evidence="10" id="KW-1185">Reference proteome</keyword>
<dbReference type="Proteomes" id="UP000196053">
    <property type="component" value="Chromosome I"/>
</dbReference>
<organism evidence="9 10">
    <name type="scientific">Herbinix luporum</name>
    <dbReference type="NCBI Taxonomy" id="1679721"/>
    <lineage>
        <taxon>Bacteria</taxon>
        <taxon>Bacillati</taxon>
        <taxon>Bacillota</taxon>
        <taxon>Clostridia</taxon>
        <taxon>Lachnospirales</taxon>
        <taxon>Lachnospiraceae</taxon>
        <taxon>Herbinix</taxon>
    </lineage>
</organism>
<keyword evidence="4 8" id="KW-1133">Transmembrane helix</keyword>
<evidence type="ECO:0000313" key="10">
    <source>
        <dbReference type="Proteomes" id="UP000196053"/>
    </source>
</evidence>
<keyword evidence="5 8" id="KW-0406">Ion transport</keyword>
<feature type="transmembrane region" description="Helical" evidence="8">
    <location>
        <begin position="68"/>
        <end position="89"/>
    </location>
</feature>
<evidence type="ECO:0000313" key="9">
    <source>
        <dbReference type="EMBL" id="CUH92317.1"/>
    </source>
</evidence>
<comment type="caution">
    <text evidence="8">Lacks conserved residue(s) required for the propagation of feature annotation.</text>
</comment>
<evidence type="ECO:0000256" key="2">
    <source>
        <dbReference type="ARBA" id="ARBA00022475"/>
    </source>
</evidence>
<feature type="transmembrane region" description="Helical" evidence="8">
    <location>
        <begin position="168"/>
        <end position="185"/>
    </location>
</feature>
<dbReference type="KEGG" id="hsd:SD1D_0769"/>
<dbReference type="PANTHER" id="PTHR35529:SF1">
    <property type="entry name" value="MANGANESE EFFLUX PUMP MNTP-RELATED"/>
    <property type="match status" value="1"/>
</dbReference>
<keyword evidence="3 8" id="KW-0812">Transmembrane</keyword>
<keyword evidence="7 8" id="KW-0464">Manganese</keyword>
<gene>
    <name evidence="8" type="primary">mntP</name>
    <name evidence="9" type="ORF">SD1D_0769</name>
</gene>
<dbReference type="RefSeq" id="WP_058257692.1">
    <property type="nucleotide sequence ID" value="NZ_DUPS01000061.1"/>
</dbReference>
<dbReference type="PANTHER" id="PTHR35529">
    <property type="entry name" value="MANGANESE EFFLUX PUMP MNTP-RELATED"/>
    <property type="match status" value="1"/>
</dbReference>
<comment type="function">
    <text evidence="8">Probably functions as a manganese efflux pump.</text>
</comment>
<dbReference type="Pfam" id="PF02659">
    <property type="entry name" value="Mntp"/>
    <property type="match status" value="1"/>
</dbReference>
<dbReference type="GO" id="GO:0005886">
    <property type="term" value="C:plasma membrane"/>
    <property type="evidence" value="ECO:0007669"/>
    <property type="project" value="UniProtKB-SubCell"/>
</dbReference>
<protein>
    <recommendedName>
        <fullName evidence="8">Putative manganese efflux pump MntP</fullName>
    </recommendedName>
</protein>
<reference evidence="10" key="1">
    <citation type="submission" date="2015-09" db="EMBL/GenBank/DDBJ databases">
        <authorList>
            <person name="Wibberg D."/>
        </authorList>
    </citation>
    <scope>NUCLEOTIDE SEQUENCE [LARGE SCALE GENOMIC DNA]</scope>
    <source>
        <strain evidence="10">SD1D</strain>
    </source>
</reference>
<evidence type="ECO:0000256" key="7">
    <source>
        <dbReference type="ARBA" id="ARBA00023211"/>
    </source>
</evidence>
<evidence type="ECO:0000256" key="6">
    <source>
        <dbReference type="ARBA" id="ARBA00023136"/>
    </source>
</evidence>
<sequence length="189" mass="20059">MDLLTQILLGFCLATDAFAVSITNGMCSKKITAKNVYTTALTFGGFQGIMPVIGYVLGNTFTDVITRYQHYVALFLLGIIGINMIVEAIKEHRDTENVCGTKNIFSAKNLTLQGIATSIDALAVGVSLAAINANIATTSIIIAIITFLCCAFGVYIGRKFGVLLGIRAKLGGGILLILIGVKIFVESCI</sequence>
<evidence type="ECO:0000256" key="1">
    <source>
        <dbReference type="ARBA" id="ARBA00022448"/>
    </source>
</evidence>
<comment type="subcellular location">
    <subcellularLocation>
        <location evidence="8">Cell membrane</location>
        <topology evidence="8">Multi-pass membrane protein</topology>
    </subcellularLocation>
</comment>
<keyword evidence="2 8" id="KW-1003">Cell membrane</keyword>
<evidence type="ECO:0000256" key="5">
    <source>
        <dbReference type="ARBA" id="ARBA00023065"/>
    </source>
</evidence>
<accession>A0A0K8J4A6</accession>
<dbReference type="OrthoDB" id="9811590at2"/>
<comment type="similarity">
    <text evidence="8">Belongs to the MntP (TC 9.B.29) family.</text>
</comment>